<evidence type="ECO:0000313" key="1">
    <source>
        <dbReference type="EnsemblPlants" id="Ma02_p03050.1"/>
    </source>
</evidence>
<keyword evidence="2" id="KW-1185">Reference proteome</keyword>
<reference evidence="1" key="1">
    <citation type="submission" date="2021-05" db="UniProtKB">
        <authorList>
            <consortium name="EnsemblPlants"/>
        </authorList>
    </citation>
    <scope>IDENTIFICATION</scope>
    <source>
        <strain evidence="1">subsp. malaccensis</strain>
    </source>
</reference>
<sequence length="39" mass="4634">MYIESKTVIHRLSSHVILFGGRIKFYQSIDYLIHLNLKV</sequence>
<organism evidence="1 2">
    <name type="scientific">Musa acuminata subsp. malaccensis</name>
    <name type="common">Wild banana</name>
    <name type="synonym">Musa malaccensis</name>
    <dbReference type="NCBI Taxonomy" id="214687"/>
    <lineage>
        <taxon>Eukaryota</taxon>
        <taxon>Viridiplantae</taxon>
        <taxon>Streptophyta</taxon>
        <taxon>Embryophyta</taxon>
        <taxon>Tracheophyta</taxon>
        <taxon>Spermatophyta</taxon>
        <taxon>Magnoliopsida</taxon>
        <taxon>Liliopsida</taxon>
        <taxon>Zingiberales</taxon>
        <taxon>Musaceae</taxon>
        <taxon>Musa</taxon>
    </lineage>
</organism>
<dbReference type="EnsemblPlants" id="Ma02_t03050.1">
    <property type="protein sequence ID" value="Ma02_p03050.1"/>
    <property type="gene ID" value="Ma02_g03050"/>
</dbReference>
<protein>
    <submittedName>
        <fullName evidence="1">Uncharacterized protein</fullName>
    </submittedName>
</protein>
<proteinExistence type="predicted"/>
<accession>A0A804HYQ3</accession>
<dbReference type="AlphaFoldDB" id="A0A804HYQ3"/>
<dbReference type="Gramene" id="Ma02_t03050.1">
    <property type="protein sequence ID" value="Ma02_p03050.1"/>
    <property type="gene ID" value="Ma02_g03050"/>
</dbReference>
<dbReference type="InParanoid" id="A0A804HYQ3"/>
<evidence type="ECO:0000313" key="2">
    <source>
        <dbReference type="Proteomes" id="UP000012960"/>
    </source>
</evidence>
<name>A0A804HYQ3_MUSAM</name>
<dbReference type="Proteomes" id="UP000012960">
    <property type="component" value="Unplaced"/>
</dbReference>